<reference evidence="1" key="1">
    <citation type="journal article" date="2021" name="Proc. Natl. Acad. Sci. U.S.A.">
        <title>A Catalog of Tens of Thousands of Viruses from Human Metagenomes Reveals Hidden Associations with Chronic Diseases.</title>
        <authorList>
            <person name="Tisza M.J."/>
            <person name="Buck C.B."/>
        </authorList>
    </citation>
    <scope>NUCLEOTIDE SEQUENCE</scope>
    <source>
        <strain evidence="1">CtUM413</strain>
    </source>
</reference>
<proteinExistence type="predicted"/>
<evidence type="ECO:0000313" key="1">
    <source>
        <dbReference type="EMBL" id="DAF60031.1"/>
    </source>
</evidence>
<organism evidence="1">
    <name type="scientific">Siphoviridae sp. ctUM413</name>
    <dbReference type="NCBI Taxonomy" id="2827879"/>
    <lineage>
        <taxon>Viruses</taxon>
        <taxon>Duplodnaviria</taxon>
        <taxon>Heunggongvirae</taxon>
        <taxon>Uroviricota</taxon>
        <taxon>Caudoviricetes</taxon>
    </lineage>
</organism>
<sequence length="360" mass="41908">MKVFVKFSKASSKKNAPNAKRKIKKLFKRKNIKSGREHPFNPPHDVCHKNKVLYKIDMPEKMVFPEDIKILKSTLDKLKDYQSKSHSHRMSIDHRKMRVIDNASILLMTVGINNIFNGEKLIRSGKVSPAKSIDQRLAAIGYWNALCINPKKETVEEGRKYLKIDYRNGEHIDNEFHYPIIDFFTGKDEILEKNKDELFDAIFEAMANSSEHAFVNFDGDKKIWFMGAYNKKEKEIEFIFYDTGIGIFKSLETGRSAFVQNFYRISRRIGKENTLRTLCKSNLSKYKDKNKNRGFGMIAFKNFIDTIRQDPSKDASLEVATDGFLYLTKNDSIIRLKSKIQGTFIRWSVRDLSTGERNER</sequence>
<protein>
    <submittedName>
        <fullName evidence="1">Uncharacterized protein</fullName>
    </submittedName>
</protein>
<name>A0A8S5TAM1_9CAUD</name>
<accession>A0A8S5TAM1</accession>
<dbReference type="EMBL" id="BK032781">
    <property type="protein sequence ID" value="DAF60031.1"/>
    <property type="molecule type" value="Genomic_DNA"/>
</dbReference>